<dbReference type="EMBL" id="CCFA01001969">
    <property type="protein sequence ID" value="CDS00079.1"/>
    <property type="molecule type" value="Genomic_DNA"/>
</dbReference>
<proteinExistence type="predicted"/>
<accession>A0A0F7RYB3</accession>
<reference evidence="2" key="1">
    <citation type="submission" date="2014-06" db="EMBL/GenBank/DDBJ databases">
        <authorList>
            <person name="Berkman P.J."/>
        </authorList>
    </citation>
    <scope>NUCLEOTIDE SEQUENCE [LARGE SCALE GENOMIC DNA]</scope>
</reference>
<feature type="non-terminal residue" evidence="1">
    <location>
        <position position="95"/>
    </location>
</feature>
<sequence length="95" mass="10126">MARRMKVDETTVKTCPNLFLLGIDSLLAICISADARSDNVALTPFDVLSAGSFARLTVADDKVDDSTTGTTPPSVEQETVELVGREAKQEALALL</sequence>
<name>A0A0F7RYB3_9BASI</name>
<organism evidence="1 2">
    <name type="scientific">Sporisorium scitamineum</name>
    <dbReference type="NCBI Taxonomy" id="49012"/>
    <lineage>
        <taxon>Eukaryota</taxon>
        <taxon>Fungi</taxon>
        <taxon>Dikarya</taxon>
        <taxon>Basidiomycota</taxon>
        <taxon>Ustilaginomycotina</taxon>
        <taxon>Ustilaginomycetes</taxon>
        <taxon>Ustilaginales</taxon>
        <taxon>Ustilaginaceae</taxon>
        <taxon>Sporisorium</taxon>
    </lineage>
</organism>
<evidence type="ECO:0008006" key="3">
    <source>
        <dbReference type="Google" id="ProtNLM"/>
    </source>
</evidence>
<evidence type="ECO:0000313" key="1">
    <source>
        <dbReference type="EMBL" id="CDS00079.1"/>
    </source>
</evidence>
<gene>
    <name evidence="1" type="primary">SSCI35180.1</name>
</gene>
<evidence type="ECO:0000313" key="2">
    <source>
        <dbReference type="Proteomes" id="UP000242770"/>
    </source>
</evidence>
<keyword evidence="2" id="KW-1185">Reference proteome</keyword>
<dbReference type="Proteomes" id="UP000242770">
    <property type="component" value="Unassembled WGS sequence"/>
</dbReference>
<dbReference type="AlphaFoldDB" id="A0A0F7RYB3"/>
<dbReference type="STRING" id="49012.A0A0F7RYB3"/>
<protein>
    <recommendedName>
        <fullName evidence="3">Carrier domain-containing protein</fullName>
    </recommendedName>
</protein>